<dbReference type="InterPro" id="IPR049874">
    <property type="entry name" value="ROK_cs"/>
</dbReference>
<dbReference type="SUPFAM" id="SSF53067">
    <property type="entry name" value="Actin-like ATPase domain"/>
    <property type="match status" value="1"/>
</dbReference>
<reference evidence="2 3" key="1">
    <citation type="journal article" date="2014" name="Gut Pathog.">
        <title>Gene clusters of Hafnia alvei strain FB1 important in survival and pathogenesis: a draft genome perspective.</title>
        <authorList>
            <person name="Tan J.Y."/>
            <person name="Yin W.F."/>
            <person name="Chan K.G."/>
        </authorList>
    </citation>
    <scope>NUCLEOTIDE SEQUENCE [LARGE SCALE GENOMIC DNA]</scope>
    <source>
        <strain evidence="2 3">FB1</strain>
    </source>
</reference>
<dbReference type="RefSeq" id="WP_025799805.1">
    <property type="nucleotide sequence ID" value="NZ_CP009706.1"/>
</dbReference>
<gene>
    <name evidence="2" type="ORF">AT03_16080</name>
</gene>
<protein>
    <submittedName>
        <fullName evidence="2">Fructokinase</fullName>
        <ecNumber evidence="2">2.7.1.4</ecNumber>
    </submittedName>
</protein>
<dbReference type="PROSITE" id="PS01125">
    <property type="entry name" value="ROK"/>
    <property type="match status" value="1"/>
</dbReference>
<dbReference type="GO" id="GO:0008865">
    <property type="term" value="F:fructokinase activity"/>
    <property type="evidence" value="ECO:0007669"/>
    <property type="project" value="UniProtKB-EC"/>
</dbReference>
<keyword evidence="1" id="KW-0119">Carbohydrate metabolism</keyword>
<dbReference type="AlphaFoldDB" id="A0A097R4U4"/>
<dbReference type="PANTHER" id="PTHR18964:SF174">
    <property type="entry name" value="D-ALLOSE KINASE-RELATED"/>
    <property type="match status" value="1"/>
</dbReference>
<evidence type="ECO:0000313" key="3">
    <source>
        <dbReference type="Proteomes" id="UP000029986"/>
    </source>
</evidence>
<dbReference type="FunFam" id="3.30.420.40:FF:000093">
    <property type="entry name" value="Fructokinase"/>
    <property type="match status" value="1"/>
</dbReference>
<dbReference type="PATRIC" id="fig|1453496.5.peg.3292"/>
<dbReference type="NCBIfam" id="NF007108">
    <property type="entry name" value="PRK09557.1"/>
    <property type="match status" value="1"/>
</dbReference>
<evidence type="ECO:0000313" key="2">
    <source>
        <dbReference type="EMBL" id="AIU73755.1"/>
    </source>
</evidence>
<dbReference type="CDD" id="cd24066">
    <property type="entry name" value="ASKHA_NBD_ROK_EcFRK-like"/>
    <property type="match status" value="1"/>
</dbReference>
<dbReference type="KEGG" id="hav:AT03_16080"/>
<sequence length="301" mass="32251">MRIGIDLGGTKIEVIALENNGQELFRHRIATPRDDYAKTVEAIAGLVELAEKQTGQRGSVGVGIPGTLSPFTGLVKNANSTWLNGQPLDKDLAKRLSREVRLANDANCLAVSEATDGAAAGAHLVFAVIIGTGCGSGIAIDGRVHAGRNGIAGEWGHNPLPWLNDDEWQYQKEVPCYCGKSGCIETFISGTGFETDYQRLGGQPLAGAEIMALSRQGDRLAERAITHYEQRLAKSLAHVINIIDPDVVVLGGGMSNVDRLYTTVPPLISTWVFGRECETPVRKAKHGDSSGVRGAAWLWPL</sequence>
<keyword evidence="2" id="KW-0808">Transferase</keyword>
<dbReference type="PANTHER" id="PTHR18964">
    <property type="entry name" value="ROK (REPRESSOR, ORF, KINASE) FAMILY"/>
    <property type="match status" value="1"/>
</dbReference>
<evidence type="ECO:0000256" key="1">
    <source>
        <dbReference type="ARBA" id="ARBA00023277"/>
    </source>
</evidence>
<dbReference type="Gene3D" id="3.30.420.40">
    <property type="match status" value="2"/>
</dbReference>
<dbReference type="EMBL" id="CP009706">
    <property type="protein sequence ID" value="AIU73755.1"/>
    <property type="molecule type" value="Genomic_DNA"/>
</dbReference>
<keyword evidence="3" id="KW-1185">Reference proteome</keyword>
<keyword evidence="2" id="KW-0418">Kinase</keyword>
<dbReference type="FunFam" id="3.30.420.40:FF:000154">
    <property type="entry name" value="Fructokinase"/>
    <property type="match status" value="1"/>
</dbReference>
<dbReference type="HOGENOM" id="CLU_036604_0_3_6"/>
<dbReference type="Proteomes" id="UP000029986">
    <property type="component" value="Chromosome"/>
</dbReference>
<dbReference type="InterPro" id="IPR000600">
    <property type="entry name" value="ROK"/>
</dbReference>
<name>A0A097R4U4_HAFAL</name>
<organism evidence="2 3">
    <name type="scientific">Hafnia alvei FB1</name>
    <dbReference type="NCBI Taxonomy" id="1453496"/>
    <lineage>
        <taxon>Bacteria</taxon>
        <taxon>Pseudomonadati</taxon>
        <taxon>Pseudomonadota</taxon>
        <taxon>Gammaproteobacteria</taxon>
        <taxon>Enterobacterales</taxon>
        <taxon>Hafniaceae</taxon>
        <taxon>Hafnia</taxon>
    </lineage>
</organism>
<dbReference type="OrthoDB" id="9810372at2"/>
<accession>A0A097R4U4</accession>
<proteinExistence type="predicted"/>
<dbReference type="Pfam" id="PF00480">
    <property type="entry name" value="ROK"/>
    <property type="match status" value="1"/>
</dbReference>
<dbReference type="InterPro" id="IPR043129">
    <property type="entry name" value="ATPase_NBD"/>
</dbReference>
<dbReference type="EC" id="2.7.1.4" evidence="2"/>
<dbReference type="eggNOG" id="COG1940">
    <property type="taxonomic scope" value="Bacteria"/>
</dbReference>